<dbReference type="EnsemblMetazoa" id="PPA35009.1">
    <property type="protein sequence ID" value="PPA35009.1"/>
    <property type="gene ID" value="WBGene00273378"/>
</dbReference>
<evidence type="ECO:0000313" key="2">
    <source>
        <dbReference type="Proteomes" id="UP000005239"/>
    </source>
</evidence>
<protein>
    <submittedName>
        <fullName evidence="1">Uncharacterized protein</fullName>
    </submittedName>
</protein>
<evidence type="ECO:0000313" key="1">
    <source>
        <dbReference type="EnsemblMetazoa" id="PPA35009.1"/>
    </source>
</evidence>
<sequence>MALLSCLFSMLCTIAICLPFSCCQPEDDDEYECAPQMQHVDSDTKTGDNYEFGAMHSTLPRLIPHDISHNHNAELSS</sequence>
<dbReference type="Proteomes" id="UP000005239">
    <property type="component" value="Unassembled WGS sequence"/>
</dbReference>
<organism evidence="1 2">
    <name type="scientific">Pristionchus pacificus</name>
    <name type="common">Parasitic nematode worm</name>
    <dbReference type="NCBI Taxonomy" id="54126"/>
    <lineage>
        <taxon>Eukaryota</taxon>
        <taxon>Metazoa</taxon>
        <taxon>Ecdysozoa</taxon>
        <taxon>Nematoda</taxon>
        <taxon>Chromadorea</taxon>
        <taxon>Rhabditida</taxon>
        <taxon>Rhabditina</taxon>
        <taxon>Diplogasteromorpha</taxon>
        <taxon>Diplogasteroidea</taxon>
        <taxon>Neodiplogasteridae</taxon>
        <taxon>Pristionchus</taxon>
    </lineage>
</organism>
<accession>A0A2A6C8V0</accession>
<reference evidence="2" key="1">
    <citation type="journal article" date="2008" name="Nat. Genet.">
        <title>The Pristionchus pacificus genome provides a unique perspective on nematode lifestyle and parasitism.</title>
        <authorList>
            <person name="Dieterich C."/>
            <person name="Clifton S.W."/>
            <person name="Schuster L.N."/>
            <person name="Chinwalla A."/>
            <person name="Delehaunty K."/>
            <person name="Dinkelacker I."/>
            <person name="Fulton L."/>
            <person name="Fulton R."/>
            <person name="Godfrey J."/>
            <person name="Minx P."/>
            <person name="Mitreva M."/>
            <person name="Roeseler W."/>
            <person name="Tian H."/>
            <person name="Witte H."/>
            <person name="Yang S.P."/>
            <person name="Wilson R.K."/>
            <person name="Sommer R.J."/>
        </authorList>
    </citation>
    <scope>NUCLEOTIDE SEQUENCE [LARGE SCALE GENOMIC DNA]</scope>
    <source>
        <strain evidence="2">PS312</strain>
    </source>
</reference>
<proteinExistence type="predicted"/>
<dbReference type="AlphaFoldDB" id="A0A2A6C8V0"/>
<accession>A0A8R1UNU7</accession>
<keyword evidence="2" id="KW-1185">Reference proteome</keyword>
<name>A0A2A6C8V0_PRIPA</name>
<reference evidence="1" key="2">
    <citation type="submission" date="2022-06" db="UniProtKB">
        <authorList>
            <consortium name="EnsemblMetazoa"/>
        </authorList>
    </citation>
    <scope>IDENTIFICATION</scope>
    <source>
        <strain evidence="1">PS312</strain>
    </source>
</reference>
<gene>
    <name evidence="1" type="primary">WBGene00273378</name>
</gene>